<dbReference type="AlphaFoldDB" id="A0A8E2I2W7"/>
<organism evidence="2 3">
    <name type="scientific">Heyndrickxia oleronia</name>
    <dbReference type="NCBI Taxonomy" id="38875"/>
    <lineage>
        <taxon>Bacteria</taxon>
        <taxon>Bacillati</taxon>
        <taxon>Bacillota</taxon>
        <taxon>Bacilli</taxon>
        <taxon>Bacillales</taxon>
        <taxon>Bacillaceae</taxon>
        <taxon>Heyndrickxia</taxon>
    </lineage>
</organism>
<protein>
    <submittedName>
        <fullName evidence="2">Aminoglycoside phosphotransferase APH(3')</fullName>
    </submittedName>
</protein>
<dbReference type="GO" id="GO:0016740">
    <property type="term" value="F:transferase activity"/>
    <property type="evidence" value="ECO:0007669"/>
    <property type="project" value="UniProtKB-KW"/>
</dbReference>
<name>A0A8E2I2W7_9BACI</name>
<proteinExistence type="predicted"/>
<evidence type="ECO:0000313" key="2">
    <source>
        <dbReference type="EMBL" id="OOP65528.1"/>
    </source>
</evidence>
<dbReference type="PANTHER" id="PTHR21310">
    <property type="entry name" value="AMINOGLYCOSIDE PHOSPHOTRANSFERASE-RELATED-RELATED"/>
    <property type="match status" value="1"/>
</dbReference>
<comment type="caution">
    <text evidence="2">The sequence shown here is derived from an EMBL/GenBank/DDBJ whole genome shotgun (WGS) entry which is preliminary data.</text>
</comment>
<keyword evidence="2" id="KW-0808">Transferase</keyword>
<keyword evidence="3" id="KW-1185">Reference proteome</keyword>
<sequence length="264" mass="30709">MQPIHINEIPNEIMEDLHEIYSIRFPRQGYTSDIGLIESTRGLYALKRTKGELFCSWLKREITVLNCLTRETNLPVPKVKKFVQQKNPKESWALIEYIEGETLRTALTNEKNRGKHEEIIYNFGSILSQIHLTSCPNDLKFQQTWLEEMLLQAEYNLQNEKVDGTKLLLEKIKYNKPNVYKQTLIHGDFTIDNVLVSNGVITGVIDWSGGGYGDPRYDVSLAIRPKPHAFEKEVDRLIFFEGYGEKIIDDHLYDYFVNGLNEFF</sequence>
<evidence type="ECO:0000313" key="3">
    <source>
        <dbReference type="Proteomes" id="UP000189761"/>
    </source>
</evidence>
<dbReference type="Pfam" id="PF01636">
    <property type="entry name" value="APH"/>
    <property type="match status" value="1"/>
</dbReference>
<feature type="domain" description="Aminoglycoside phosphotransferase" evidence="1">
    <location>
        <begin position="58"/>
        <end position="224"/>
    </location>
</feature>
<gene>
    <name evidence="2" type="ORF">BWZ43_24880</name>
</gene>
<dbReference type="InterPro" id="IPR011009">
    <property type="entry name" value="Kinase-like_dom_sf"/>
</dbReference>
<dbReference type="RefSeq" id="WP_058005899.1">
    <property type="nucleotide sequence ID" value="NZ_CP065424.1"/>
</dbReference>
<dbReference type="Proteomes" id="UP000189761">
    <property type="component" value="Unassembled WGS sequence"/>
</dbReference>
<evidence type="ECO:0000259" key="1">
    <source>
        <dbReference type="Pfam" id="PF01636"/>
    </source>
</evidence>
<accession>A0A8E2I2W7</accession>
<dbReference type="InterPro" id="IPR002575">
    <property type="entry name" value="Aminoglycoside_PTrfase"/>
</dbReference>
<dbReference type="SUPFAM" id="SSF56112">
    <property type="entry name" value="Protein kinase-like (PK-like)"/>
    <property type="match status" value="1"/>
</dbReference>
<dbReference type="Gene3D" id="3.90.1200.10">
    <property type="match status" value="1"/>
</dbReference>
<reference evidence="2 3" key="1">
    <citation type="submission" date="2017-01" db="EMBL/GenBank/DDBJ databases">
        <title>Draft genome sequence of Bacillus oleronius.</title>
        <authorList>
            <person name="Allam M."/>
        </authorList>
    </citation>
    <scope>NUCLEOTIDE SEQUENCE [LARGE SCALE GENOMIC DNA]</scope>
    <source>
        <strain evidence="2 3">DSM 9356</strain>
    </source>
</reference>
<dbReference type="EMBL" id="MTLA01000487">
    <property type="protein sequence ID" value="OOP65528.1"/>
    <property type="molecule type" value="Genomic_DNA"/>
</dbReference>
<dbReference type="InterPro" id="IPR051678">
    <property type="entry name" value="AGP_Transferase"/>
</dbReference>